<feature type="transmembrane region" description="Helical" evidence="10">
    <location>
        <begin position="288"/>
        <end position="311"/>
    </location>
</feature>
<feature type="transmembrane region" description="Helical" evidence="10">
    <location>
        <begin position="199"/>
        <end position="223"/>
    </location>
</feature>
<feature type="transmembrane region" description="Helical" evidence="10">
    <location>
        <begin position="78"/>
        <end position="98"/>
    </location>
</feature>
<evidence type="ECO:0000256" key="9">
    <source>
        <dbReference type="SAM" id="MobiDB-lite"/>
    </source>
</evidence>
<dbReference type="InterPro" id="IPR000276">
    <property type="entry name" value="GPCR_Rhodpsn"/>
</dbReference>
<dbReference type="FunCoup" id="A0A7J8BMM7">
    <property type="interactions" value="3"/>
</dbReference>
<keyword evidence="4 8" id="KW-0297">G-protein coupled receptor</keyword>
<dbReference type="GO" id="GO:0016493">
    <property type="term" value="F:C-C chemokine receptor activity"/>
    <property type="evidence" value="ECO:0007669"/>
    <property type="project" value="TreeGrafter"/>
</dbReference>
<dbReference type="GO" id="GO:0007204">
    <property type="term" value="P:positive regulation of cytosolic calcium ion concentration"/>
    <property type="evidence" value="ECO:0007669"/>
    <property type="project" value="TreeGrafter"/>
</dbReference>
<feature type="domain" description="G-protein coupled receptors family 1 profile" evidence="11">
    <location>
        <begin position="57"/>
        <end position="308"/>
    </location>
</feature>
<feature type="transmembrane region" description="Helical" evidence="10">
    <location>
        <begin position="45"/>
        <end position="66"/>
    </location>
</feature>
<evidence type="ECO:0000256" key="8">
    <source>
        <dbReference type="RuleBase" id="RU000688"/>
    </source>
</evidence>
<evidence type="ECO:0000256" key="6">
    <source>
        <dbReference type="ARBA" id="ARBA00023170"/>
    </source>
</evidence>
<name>A0A7J8BMM7_MOLMO</name>
<dbReference type="GO" id="GO:0019957">
    <property type="term" value="F:C-C chemokine binding"/>
    <property type="evidence" value="ECO:0007669"/>
    <property type="project" value="TreeGrafter"/>
</dbReference>
<dbReference type="InterPro" id="IPR017452">
    <property type="entry name" value="GPCR_Rhodpsn_7TM"/>
</dbReference>
<reference evidence="12 13" key="1">
    <citation type="journal article" date="2020" name="Nature">
        <title>Six reference-quality genomes reveal evolution of bat adaptations.</title>
        <authorList>
            <person name="Jebb D."/>
            <person name="Huang Z."/>
            <person name="Pippel M."/>
            <person name="Hughes G.M."/>
            <person name="Lavrichenko K."/>
            <person name="Devanna P."/>
            <person name="Winkler S."/>
            <person name="Jermiin L.S."/>
            <person name="Skirmuntt E.C."/>
            <person name="Katzourakis A."/>
            <person name="Burkitt-Gray L."/>
            <person name="Ray D.A."/>
            <person name="Sullivan K.A.M."/>
            <person name="Roscito J.G."/>
            <person name="Kirilenko B.M."/>
            <person name="Davalos L.M."/>
            <person name="Corthals A.P."/>
            <person name="Power M.L."/>
            <person name="Jones G."/>
            <person name="Ransome R.D."/>
            <person name="Dechmann D.K.N."/>
            <person name="Locatelli A.G."/>
            <person name="Puechmaille S.J."/>
            <person name="Fedrigo O."/>
            <person name="Jarvis E.D."/>
            <person name="Hiller M."/>
            <person name="Vernes S.C."/>
            <person name="Myers E.W."/>
            <person name="Teeling E.C."/>
        </authorList>
    </citation>
    <scope>NUCLEOTIDE SEQUENCE [LARGE SCALE GENOMIC DNA]</scope>
    <source>
        <strain evidence="12">MMolMol1</strain>
        <tissue evidence="12">Muscle</tissue>
    </source>
</reference>
<keyword evidence="5 10" id="KW-0472">Membrane</keyword>
<evidence type="ECO:0000256" key="4">
    <source>
        <dbReference type="ARBA" id="ARBA00023040"/>
    </source>
</evidence>
<dbReference type="GO" id="GO:0006955">
    <property type="term" value="P:immune response"/>
    <property type="evidence" value="ECO:0007669"/>
    <property type="project" value="TreeGrafter"/>
</dbReference>
<dbReference type="PRINTS" id="PR00237">
    <property type="entry name" value="GPCRRHODOPSN"/>
</dbReference>
<dbReference type="Gene3D" id="1.20.1070.10">
    <property type="entry name" value="Rhodopsin 7-helix transmembrane proteins"/>
    <property type="match status" value="1"/>
</dbReference>
<dbReference type="PROSITE" id="PS50262">
    <property type="entry name" value="G_PROTEIN_RECEP_F1_2"/>
    <property type="match status" value="1"/>
</dbReference>
<evidence type="ECO:0000256" key="7">
    <source>
        <dbReference type="ARBA" id="ARBA00023224"/>
    </source>
</evidence>
<dbReference type="OrthoDB" id="8935849at2759"/>
<evidence type="ECO:0000256" key="3">
    <source>
        <dbReference type="ARBA" id="ARBA00022989"/>
    </source>
</evidence>
<dbReference type="SUPFAM" id="SSF81321">
    <property type="entry name" value="Family A G protein-coupled receptor-like"/>
    <property type="match status" value="1"/>
</dbReference>
<sequence>MPITEPWSPSPESVSWDYSGSGALEEELELCASWELPHAHAFVPALYLAAFCVGLLGNCLVLRLLAPRRGPRRLADTFVLHLAAADLGLVLTLPLWAAAAARGGRWPFGLALCKLSGFALAASRCAGALLLVGMAADRYLAVALPLRARPLRSPRCARALCRGAWAVALLVGLPALVSRDLQPLPDGPGSQCGERPSDALQALGLLLLLLTCALPLGATLFCYCRLARRLRRPLRLGRVPAAPLHIICAVEGAFVGAWLPFGALRAVLHLARLGALPLPCRLLQALRWGLTVATCLAFSHSCANPLIYLLLDRSFRVRAWRLAHGLSSVSSRSGDLSAEPRSPADSGGGAWTGPSRPVRAPGRRRSREAAGSPDASPLRAAGRSAGTPGIASPSSASPNLSAS</sequence>
<keyword evidence="13" id="KW-1185">Reference proteome</keyword>
<evidence type="ECO:0000256" key="1">
    <source>
        <dbReference type="ARBA" id="ARBA00004141"/>
    </source>
</evidence>
<dbReference type="PANTHER" id="PTHR10489">
    <property type="entry name" value="CELL ADHESION MOLECULE"/>
    <property type="match status" value="1"/>
</dbReference>
<protein>
    <submittedName>
        <fullName evidence="12">G protein-coupled receptor 25</fullName>
    </submittedName>
</protein>
<dbReference type="GO" id="GO:0060326">
    <property type="term" value="P:cell chemotaxis"/>
    <property type="evidence" value="ECO:0007669"/>
    <property type="project" value="TreeGrafter"/>
</dbReference>
<organism evidence="12 13">
    <name type="scientific">Molossus molossus</name>
    <name type="common">Pallas' mastiff bat</name>
    <name type="synonym">Vespertilio molossus</name>
    <dbReference type="NCBI Taxonomy" id="27622"/>
    <lineage>
        <taxon>Eukaryota</taxon>
        <taxon>Metazoa</taxon>
        <taxon>Chordata</taxon>
        <taxon>Craniata</taxon>
        <taxon>Vertebrata</taxon>
        <taxon>Euteleostomi</taxon>
        <taxon>Mammalia</taxon>
        <taxon>Eutheria</taxon>
        <taxon>Laurasiatheria</taxon>
        <taxon>Chiroptera</taxon>
        <taxon>Yangochiroptera</taxon>
        <taxon>Molossidae</taxon>
        <taxon>Molossus</taxon>
    </lineage>
</organism>
<dbReference type="PROSITE" id="PS00237">
    <property type="entry name" value="G_PROTEIN_RECEP_F1_1"/>
    <property type="match status" value="1"/>
</dbReference>
<dbReference type="PANTHER" id="PTHR10489:SF954">
    <property type="entry name" value="G PROTEIN-COUPLED RECEPTOR 25"/>
    <property type="match status" value="1"/>
</dbReference>
<evidence type="ECO:0000259" key="11">
    <source>
        <dbReference type="PROSITE" id="PS50262"/>
    </source>
</evidence>
<evidence type="ECO:0000256" key="10">
    <source>
        <dbReference type="SAM" id="Phobius"/>
    </source>
</evidence>
<dbReference type="InParanoid" id="A0A7J8BMM7"/>
<feature type="transmembrane region" description="Helical" evidence="10">
    <location>
        <begin position="118"/>
        <end position="140"/>
    </location>
</feature>
<dbReference type="EMBL" id="JACASF010000023">
    <property type="protein sequence ID" value="KAF6399759.1"/>
    <property type="molecule type" value="Genomic_DNA"/>
</dbReference>
<dbReference type="Pfam" id="PF00001">
    <property type="entry name" value="7tm_1"/>
    <property type="match status" value="1"/>
</dbReference>
<evidence type="ECO:0000256" key="2">
    <source>
        <dbReference type="ARBA" id="ARBA00022692"/>
    </source>
</evidence>
<keyword evidence="3 10" id="KW-1133">Transmembrane helix</keyword>
<dbReference type="AlphaFoldDB" id="A0A7J8BMM7"/>
<keyword evidence="6 8" id="KW-0675">Receptor</keyword>
<dbReference type="Proteomes" id="UP000550707">
    <property type="component" value="Unassembled WGS sequence"/>
</dbReference>
<keyword evidence="2 8" id="KW-0812">Transmembrane</keyword>
<proteinExistence type="inferred from homology"/>
<keyword evidence="7 8" id="KW-0807">Transducer</keyword>
<dbReference type="GO" id="GO:0019722">
    <property type="term" value="P:calcium-mediated signaling"/>
    <property type="evidence" value="ECO:0007669"/>
    <property type="project" value="TreeGrafter"/>
</dbReference>
<feature type="compositionally biased region" description="Low complexity" evidence="9">
    <location>
        <begin position="391"/>
        <end position="403"/>
    </location>
</feature>
<comment type="caution">
    <text evidence="12">The sequence shown here is derived from an EMBL/GenBank/DDBJ whole genome shotgun (WGS) entry which is preliminary data.</text>
</comment>
<comment type="subcellular location">
    <subcellularLocation>
        <location evidence="1">Membrane</location>
        <topology evidence="1">Multi-pass membrane protein</topology>
    </subcellularLocation>
</comment>
<feature type="transmembrane region" description="Helical" evidence="10">
    <location>
        <begin position="244"/>
        <end position="268"/>
    </location>
</feature>
<dbReference type="InterPro" id="IPR050119">
    <property type="entry name" value="CCR1-9-like"/>
</dbReference>
<evidence type="ECO:0000313" key="13">
    <source>
        <dbReference type="Proteomes" id="UP000550707"/>
    </source>
</evidence>
<comment type="similarity">
    <text evidence="8">Belongs to the G-protein coupled receptor 1 family.</text>
</comment>
<accession>A0A7J8BMM7</accession>
<gene>
    <name evidence="12" type="ORF">HJG59_005899</name>
</gene>
<feature type="region of interest" description="Disordered" evidence="9">
    <location>
        <begin position="329"/>
        <end position="403"/>
    </location>
</feature>
<evidence type="ECO:0000313" key="12">
    <source>
        <dbReference type="EMBL" id="KAF6399759.1"/>
    </source>
</evidence>
<feature type="transmembrane region" description="Helical" evidence="10">
    <location>
        <begin position="160"/>
        <end position="179"/>
    </location>
</feature>
<dbReference type="GO" id="GO:0009897">
    <property type="term" value="C:external side of plasma membrane"/>
    <property type="evidence" value="ECO:0007669"/>
    <property type="project" value="TreeGrafter"/>
</dbReference>
<evidence type="ECO:0000256" key="5">
    <source>
        <dbReference type="ARBA" id="ARBA00023136"/>
    </source>
</evidence>